<sequence>MLHILMLQSFRLVMSLLSMSVRLLRMVRLMALWLSVLMRTVRSLMSYKRS</sequence>
<evidence type="ECO:0000313" key="1">
    <source>
        <dbReference type="EMBL" id="AKH48848.1"/>
    </source>
</evidence>
<reference evidence="1" key="2">
    <citation type="submission" date="2015-03" db="EMBL/GenBank/DDBJ databases">
        <authorList>
            <person name="Chow C.-E.T."/>
            <person name="Winget D.M."/>
            <person name="White R.A.III."/>
            <person name="Hallam S.J."/>
            <person name="Suttle C.A."/>
        </authorList>
    </citation>
    <scope>NUCLEOTIDE SEQUENCE</scope>
    <source>
        <strain evidence="1">Oxic3_4</strain>
    </source>
</reference>
<name>A0A0F7LB91_9VIRU</name>
<proteinExistence type="predicted"/>
<dbReference type="EMBL" id="KR029610">
    <property type="protein sequence ID" value="AKH48848.1"/>
    <property type="molecule type" value="Genomic_DNA"/>
</dbReference>
<accession>A0A0F7LB91</accession>
<protein>
    <submittedName>
        <fullName evidence="1">Uncharacterized protein</fullName>
    </submittedName>
</protein>
<reference evidence="1" key="1">
    <citation type="journal article" date="2015" name="Front. Microbiol.">
        <title>Combining genomic sequencing methods to explore viral diversity and reveal potential virus-host interactions.</title>
        <authorList>
            <person name="Chow C.E."/>
            <person name="Winget D.M."/>
            <person name="White R.A.III."/>
            <person name="Hallam S.J."/>
            <person name="Suttle C.A."/>
        </authorList>
    </citation>
    <scope>NUCLEOTIDE SEQUENCE</scope>
    <source>
        <strain evidence="1">Oxic3_4</strain>
    </source>
</reference>
<organism evidence="1">
    <name type="scientific">uncultured marine virus</name>
    <dbReference type="NCBI Taxonomy" id="186617"/>
    <lineage>
        <taxon>Viruses</taxon>
        <taxon>environmental samples</taxon>
    </lineage>
</organism>